<dbReference type="RefSeq" id="WP_301140557.1">
    <property type="nucleotide sequence ID" value="NZ_JAUHQA010000001.1"/>
</dbReference>
<proteinExistence type="predicted"/>
<evidence type="ECO:0000313" key="2">
    <source>
        <dbReference type="Proteomes" id="UP001172708"/>
    </source>
</evidence>
<gene>
    <name evidence="1" type="ORF">QQX02_00605</name>
</gene>
<accession>A0ABT8GDR7</accession>
<evidence type="ECO:0000313" key="1">
    <source>
        <dbReference type="EMBL" id="MDN4479421.1"/>
    </source>
</evidence>
<comment type="caution">
    <text evidence="1">The sequence shown here is derived from an EMBL/GenBank/DDBJ whole genome shotgun (WGS) entry which is preliminary data.</text>
</comment>
<organism evidence="1 2">
    <name type="scientific">Demequina muriae</name>
    <dbReference type="NCBI Taxonomy" id="3051664"/>
    <lineage>
        <taxon>Bacteria</taxon>
        <taxon>Bacillati</taxon>
        <taxon>Actinomycetota</taxon>
        <taxon>Actinomycetes</taxon>
        <taxon>Micrococcales</taxon>
        <taxon>Demequinaceae</taxon>
        <taxon>Demequina</taxon>
    </lineage>
</organism>
<dbReference type="Proteomes" id="UP001172708">
    <property type="component" value="Unassembled WGS sequence"/>
</dbReference>
<name>A0ABT8GDR7_9MICO</name>
<keyword evidence="2" id="KW-1185">Reference proteome</keyword>
<dbReference type="EMBL" id="JAUHQA010000001">
    <property type="protein sequence ID" value="MDN4479421.1"/>
    <property type="molecule type" value="Genomic_DNA"/>
</dbReference>
<sequence length="45" mass="4829">MMMNIAITPRTVARARVLSFHARGQIMTAAAGSSRGRSRLQADLG</sequence>
<reference evidence="1" key="1">
    <citation type="submission" date="2023-06" db="EMBL/GenBank/DDBJ databases">
        <title>Egi l300058.</title>
        <authorList>
            <person name="Gao L."/>
            <person name="Fang B.-Z."/>
            <person name="Li W.-J."/>
        </authorList>
    </citation>
    <scope>NUCLEOTIDE SEQUENCE</scope>
    <source>
        <strain evidence="1">EGI L300058</strain>
    </source>
</reference>
<protein>
    <submittedName>
        <fullName evidence="1">Uncharacterized protein</fullName>
    </submittedName>
</protein>